<gene>
    <name evidence="4" type="ORF">KHLLAP_LOCUS8596</name>
</gene>
<dbReference type="Proteomes" id="UP001295740">
    <property type="component" value="Unassembled WGS sequence"/>
</dbReference>
<comment type="similarity">
    <text evidence="1">Belongs to the short-chain dehydrogenases/reductases (SDR) family.</text>
</comment>
<reference evidence="4" key="1">
    <citation type="submission" date="2023-10" db="EMBL/GenBank/DDBJ databases">
        <authorList>
            <person name="Hackl T."/>
        </authorList>
    </citation>
    <scope>NUCLEOTIDE SEQUENCE</scope>
</reference>
<dbReference type="InterPro" id="IPR036291">
    <property type="entry name" value="NAD(P)-bd_dom_sf"/>
</dbReference>
<evidence type="ECO:0000256" key="1">
    <source>
        <dbReference type="ARBA" id="ARBA00006484"/>
    </source>
</evidence>
<dbReference type="PRINTS" id="PR00081">
    <property type="entry name" value="GDHRDH"/>
</dbReference>
<dbReference type="InterPro" id="IPR002347">
    <property type="entry name" value="SDR_fam"/>
</dbReference>
<dbReference type="PANTHER" id="PTHR24320">
    <property type="entry name" value="RETINOL DEHYDROGENASE"/>
    <property type="match status" value="1"/>
</dbReference>
<name>A0AAI8VNH7_9PEZI</name>
<evidence type="ECO:0000256" key="2">
    <source>
        <dbReference type="ARBA" id="ARBA00022857"/>
    </source>
</evidence>
<proteinExistence type="inferred from homology"/>
<comment type="caution">
    <text evidence="4">The sequence shown here is derived from an EMBL/GenBank/DDBJ whole genome shotgun (WGS) entry which is preliminary data.</text>
</comment>
<dbReference type="EMBL" id="CAUWAG010000010">
    <property type="protein sequence ID" value="CAJ2508128.1"/>
    <property type="molecule type" value="Genomic_DNA"/>
</dbReference>
<evidence type="ECO:0000313" key="5">
    <source>
        <dbReference type="Proteomes" id="UP001295740"/>
    </source>
</evidence>
<dbReference type="GO" id="GO:0016491">
    <property type="term" value="F:oxidoreductase activity"/>
    <property type="evidence" value="ECO:0007669"/>
    <property type="project" value="UniProtKB-KW"/>
</dbReference>
<sequence length="328" mass="35736">MQSLRDQLSQVFPGTPHFTEKNLPSLTGRVYVVTGANTGVGKQLARILYSKDAKVYIAARSREKALSAIEDIKNAAPESRGELVFLPLDLADLAAVKTSAQEFLGQESKLHVLFNNAGVMIPPGDQTTAQGYESQLGVNNVGTHLFTKLLTPTLIATAKSSTPNSVRVVWVASSAAESPIAPKGGVLMDNLDYHRATNNWSKYAISKAGNYLQGAEFARRHRADGVVSVPLNPGNLDSDLWRHQGFVMGRLIKWFLLQPVVNGAYTELFAGLSPDVTMEKSGEWIAPWGRFVPIRKDLKAATLSKDEGGTGVAAEFWEWNEAQVKPFV</sequence>
<organism evidence="4 5">
    <name type="scientific">Anthostomella pinea</name>
    <dbReference type="NCBI Taxonomy" id="933095"/>
    <lineage>
        <taxon>Eukaryota</taxon>
        <taxon>Fungi</taxon>
        <taxon>Dikarya</taxon>
        <taxon>Ascomycota</taxon>
        <taxon>Pezizomycotina</taxon>
        <taxon>Sordariomycetes</taxon>
        <taxon>Xylariomycetidae</taxon>
        <taxon>Xylariales</taxon>
        <taxon>Xylariaceae</taxon>
        <taxon>Anthostomella</taxon>
    </lineage>
</organism>
<dbReference type="Pfam" id="PF00106">
    <property type="entry name" value="adh_short"/>
    <property type="match status" value="1"/>
</dbReference>
<accession>A0AAI8VNH7</accession>
<evidence type="ECO:0000256" key="3">
    <source>
        <dbReference type="ARBA" id="ARBA00023002"/>
    </source>
</evidence>
<dbReference type="SUPFAM" id="SSF51735">
    <property type="entry name" value="NAD(P)-binding Rossmann-fold domains"/>
    <property type="match status" value="1"/>
</dbReference>
<protein>
    <submittedName>
        <fullName evidence="4">Uu.00g093140.m01.CDS01</fullName>
    </submittedName>
</protein>
<keyword evidence="2" id="KW-0521">NADP</keyword>
<keyword evidence="5" id="KW-1185">Reference proteome</keyword>
<dbReference type="PANTHER" id="PTHR24320:SF236">
    <property type="entry name" value="SHORT-CHAIN DEHYDROGENASE-RELATED"/>
    <property type="match status" value="1"/>
</dbReference>
<dbReference type="Gene3D" id="3.40.50.720">
    <property type="entry name" value="NAD(P)-binding Rossmann-like Domain"/>
    <property type="match status" value="1"/>
</dbReference>
<evidence type="ECO:0000313" key="4">
    <source>
        <dbReference type="EMBL" id="CAJ2508128.1"/>
    </source>
</evidence>
<dbReference type="AlphaFoldDB" id="A0AAI8VNH7"/>
<keyword evidence="3" id="KW-0560">Oxidoreductase</keyword>